<dbReference type="GO" id="GO:0030288">
    <property type="term" value="C:outer membrane-bounded periplasmic space"/>
    <property type="evidence" value="ECO:0007669"/>
    <property type="project" value="UniProtKB-ARBA"/>
</dbReference>
<comment type="subcellular location">
    <subcellularLocation>
        <location evidence="1">Cell envelope</location>
    </subcellularLocation>
</comment>
<dbReference type="Gene3D" id="3.10.105.10">
    <property type="entry name" value="Dipeptide-binding Protein, Domain 3"/>
    <property type="match status" value="1"/>
</dbReference>
<comment type="caution">
    <text evidence="9">The sequence shown here is derived from an EMBL/GenBank/DDBJ whole genome shotgun (WGS) entry which is preliminary data.</text>
</comment>
<evidence type="ECO:0000256" key="2">
    <source>
        <dbReference type="ARBA" id="ARBA00005695"/>
    </source>
</evidence>
<reference evidence="9 10" key="1">
    <citation type="submission" date="2018-10" db="EMBL/GenBank/DDBJ databases">
        <title>Phylogenomics of Brevibacillus.</title>
        <authorList>
            <person name="Dunlap C."/>
        </authorList>
    </citation>
    <scope>NUCLEOTIDE SEQUENCE [LARGE SCALE GENOMIC DNA]</scope>
    <source>
        <strain evidence="9 10">JCM 15716</strain>
    </source>
</reference>
<dbReference type="FunFam" id="3.10.105.10:FF:000001">
    <property type="entry name" value="Oligopeptide ABC transporter, oligopeptide-binding protein"/>
    <property type="match status" value="1"/>
</dbReference>
<dbReference type="GO" id="GO:1904680">
    <property type="term" value="F:peptide transmembrane transporter activity"/>
    <property type="evidence" value="ECO:0007669"/>
    <property type="project" value="TreeGrafter"/>
</dbReference>
<dbReference type="InterPro" id="IPR039424">
    <property type="entry name" value="SBP_5"/>
</dbReference>
<dbReference type="InterPro" id="IPR000914">
    <property type="entry name" value="SBP_5_dom"/>
</dbReference>
<evidence type="ECO:0000313" key="9">
    <source>
        <dbReference type="EMBL" id="RNB87492.1"/>
    </source>
</evidence>
<dbReference type="CDD" id="cd08504">
    <property type="entry name" value="PBP2_OppA"/>
    <property type="match status" value="1"/>
</dbReference>
<dbReference type="Gene3D" id="3.40.190.10">
    <property type="entry name" value="Periplasmic binding protein-like II"/>
    <property type="match status" value="1"/>
</dbReference>
<keyword evidence="3" id="KW-0813">Transport</keyword>
<dbReference type="PIRSF" id="PIRSF002741">
    <property type="entry name" value="MppA"/>
    <property type="match status" value="1"/>
</dbReference>
<evidence type="ECO:0000313" key="10">
    <source>
        <dbReference type="Proteomes" id="UP000271031"/>
    </source>
</evidence>
<dbReference type="AlphaFoldDB" id="A0A3M8DHB2"/>
<evidence type="ECO:0000256" key="4">
    <source>
        <dbReference type="ARBA" id="ARBA00022729"/>
    </source>
</evidence>
<keyword evidence="5" id="KW-0653">Protein transport</keyword>
<dbReference type="OrthoDB" id="403896at2"/>
<dbReference type="InterPro" id="IPR030678">
    <property type="entry name" value="Peptide/Ni-bd"/>
</dbReference>
<feature type="compositionally biased region" description="Polar residues" evidence="6">
    <location>
        <begin position="30"/>
        <end position="39"/>
    </location>
</feature>
<dbReference type="Gene3D" id="3.90.76.10">
    <property type="entry name" value="Dipeptide-binding Protein, Domain 1"/>
    <property type="match status" value="1"/>
</dbReference>
<dbReference type="FunFam" id="3.90.76.10:FF:000001">
    <property type="entry name" value="Oligopeptide ABC transporter substrate-binding protein"/>
    <property type="match status" value="1"/>
</dbReference>
<feature type="region of interest" description="Disordered" evidence="6">
    <location>
        <begin position="21"/>
        <end position="41"/>
    </location>
</feature>
<evidence type="ECO:0000256" key="6">
    <source>
        <dbReference type="SAM" id="MobiDB-lite"/>
    </source>
</evidence>
<feature type="domain" description="Solute-binding protein family 5" evidence="8">
    <location>
        <begin position="88"/>
        <end position="460"/>
    </location>
</feature>
<feature type="chain" id="PRO_5018236625" evidence="7">
    <location>
        <begin position="20"/>
        <end position="540"/>
    </location>
</feature>
<keyword evidence="4 7" id="KW-0732">Signal</keyword>
<dbReference type="GO" id="GO:0015833">
    <property type="term" value="P:peptide transport"/>
    <property type="evidence" value="ECO:0007669"/>
    <property type="project" value="UniProtKB-KW"/>
</dbReference>
<evidence type="ECO:0000256" key="3">
    <source>
        <dbReference type="ARBA" id="ARBA00022448"/>
    </source>
</evidence>
<accession>A0A3M8DHB2</accession>
<dbReference type="SUPFAM" id="SSF53850">
    <property type="entry name" value="Periplasmic binding protein-like II"/>
    <property type="match status" value="1"/>
</dbReference>
<evidence type="ECO:0000256" key="7">
    <source>
        <dbReference type="SAM" id="SignalP"/>
    </source>
</evidence>
<evidence type="ECO:0000256" key="5">
    <source>
        <dbReference type="ARBA" id="ARBA00022856"/>
    </source>
</evidence>
<evidence type="ECO:0000259" key="8">
    <source>
        <dbReference type="Pfam" id="PF00496"/>
    </source>
</evidence>
<dbReference type="Proteomes" id="UP000271031">
    <property type="component" value="Unassembled WGS sequence"/>
</dbReference>
<keyword evidence="5" id="KW-0571">Peptide transport</keyword>
<comment type="similarity">
    <text evidence="2">Belongs to the bacterial solute-binding protein 5 family.</text>
</comment>
<evidence type="ECO:0000256" key="1">
    <source>
        <dbReference type="ARBA" id="ARBA00004196"/>
    </source>
</evidence>
<dbReference type="EMBL" id="RHHQ01000012">
    <property type="protein sequence ID" value="RNB87492.1"/>
    <property type="molecule type" value="Genomic_DNA"/>
</dbReference>
<dbReference type="PANTHER" id="PTHR30290:SF79">
    <property type="entry name" value="DIPEPTIDE-BINDING PROTEIN DPPE"/>
    <property type="match status" value="1"/>
</dbReference>
<feature type="signal peptide" evidence="7">
    <location>
        <begin position="1"/>
        <end position="19"/>
    </location>
</feature>
<keyword evidence="10" id="KW-1185">Reference proteome</keyword>
<protein>
    <submittedName>
        <fullName evidence="9">Peptide ABC transporter substrate-binding protein</fullName>
    </submittedName>
</protein>
<dbReference type="PANTHER" id="PTHR30290">
    <property type="entry name" value="PERIPLASMIC BINDING COMPONENT OF ABC TRANSPORTER"/>
    <property type="match status" value="1"/>
</dbReference>
<gene>
    <name evidence="9" type="ORF">EDM56_15170</name>
</gene>
<dbReference type="GO" id="GO:0043190">
    <property type="term" value="C:ATP-binding cassette (ABC) transporter complex"/>
    <property type="evidence" value="ECO:0007669"/>
    <property type="project" value="InterPro"/>
</dbReference>
<proteinExistence type="inferred from homology"/>
<name>A0A3M8DHB2_9BACL</name>
<sequence length="540" mass="60506">MSMFVLLGGMLAGCSSNYAATPAQPTQPQSQGNAGTTDAGSKAPQILHLNVEEPSSLDTVSADEANSGILIRELFDGLTRFDEDGNAVKSLAEDIKVSDDQLVYTFTLRDSKWTNGDPVTAEDFAYTWMRNLDPKNASPNAYSLFDVKNAKAYYSGKAKAEDVGIKALDVKTLQVTLEHPTSYFLALTPFFTPVNKKAVEANPQAWWKDPSTFVSNGAFKLDTWEHKSKLVLAKNDTYWDKDAVKLDKIEFSMVADTNTELEMFNHGDLDWAGGPLSSLPADAIPVLKEEGKLKSKMKAANYYIKFQTEKAPFTNEKIRKAFAYAINRQELTDNVTQAGQTPLLGFVPQSMALKPEGYFKDSDSEQAKTLLAEGMKELGVTTLPTVTFMYNTSDMNKKIAEALQAQWKKTLNTDVKLENYETKVFLQNQEGENYMFSRSSWVADYNDPINFLEKFTEKESSSNNTRWFNQKYTDLVEGARVEKDAAKRKQMYTEAETILMDAMPVTPLYTNVNAWVQNDNLKGVIVDALGYVDFRFAYKE</sequence>
<dbReference type="Pfam" id="PF00496">
    <property type="entry name" value="SBP_bac_5"/>
    <property type="match status" value="1"/>
</dbReference>
<organism evidence="9 10">
    <name type="scientific">Brevibacillus fluminis</name>
    <dbReference type="NCBI Taxonomy" id="511487"/>
    <lineage>
        <taxon>Bacteria</taxon>
        <taxon>Bacillati</taxon>
        <taxon>Bacillota</taxon>
        <taxon>Bacilli</taxon>
        <taxon>Bacillales</taxon>
        <taxon>Paenibacillaceae</taxon>
        <taxon>Brevibacillus</taxon>
    </lineage>
</organism>